<accession>A0A1H7TGL6</accession>
<dbReference type="InterPro" id="IPR052163">
    <property type="entry name" value="DGC-Regulatory_Protein"/>
</dbReference>
<dbReference type="Proteomes" id="UP000198548">
    <property type="component" value="Unassembled WGS sequence"/>
</dbReference>
<dbReference type="Proteomes" id="UP000321425">
    <property type="component" value="Unassembled WGS sequence"/>
</dbReference>
<proteinExistence type="predicted"/>
<comment type="subcellular location">
    <subcellularLocation>
        <location evidence="1">Membrane</location>
    </subcellularLocation>
</comment>
<dbReference type="SUPFAM" id="SSF55073">
    <property type="entry name" value="Nucleotide cyclase"/>
    <property type="match status" value="1"/>
</dbReference>
<dbReference type="PANTHER" id="PTHR46663">
    <property type="entry name" value="DIGUANYLATE CYCLASE DGCT-RELATED"/>
    <property type="match status" value="1"/>
</dbReference>
<dbReference type="Gene3D" id="3.30.70.270">
    <property type="match status" value="1"/>
</dbReference>
<dbReference type="InterPro" id="IPR006189">
    <property type="entry name" value="CHASE_dom"/>
</dbReference>
<evidence type="ECO:0000313" key="9">
    <source>
        <dbReference type="EMBL" id="SEL83639.1"/>
    </source>
</evidence>
<dbReference type="InterPro" id="IPR042240">
    <property type="entry name" value="CHASE_sf"/>
</dbReference>
<dbReference type="Gene3D" id="3.30.450.350">
    <property type="entry name" value="CHASE domain"/>
    <property type="match status" value="1"/>
</dbReference>
<keyword evidence="3 5" id="KW-1133">Transmembrane helix</keyword>
<dbReference type="SMART" id="SM00267">
    <property type="entry name" value="GGDEF"/>
    <property type="match status" value="1"/>
</dbReference>
<reference evidence="8 11" key="2">
    <citation type="submission" date="2019-07" db="EMBL/GenBank/DDBJ databases">
        <title>Whole genome shotgun sequence of Alkalibacterium putridalgicola NBRC 103243.</title>
        <authorList>
            <person name="Hosoyama A."/>
            <person name="Uohara A."/>
            <person name="Ohji S."/>
            <person name="Ichikawa N."/>
        </authorList>
    </citation>
    <scope>NUCLEOTIDE SEQUENCE [LARGE SCALE GENOMIC DNA]</scope>
    <source>
        <strain evidence="8 11">NBRC 103243</strain>
    </source>
</reference>
<evidence type="ECO:0000256" key="4">
    <source>
        <dbReference type="ARBA" id="ARBA00023136"/>
    </source>
</evidence>
<dbReference type="EMBL" id="BJUX01000015">
    <property type="protein sequence ID" value="GEK89456.1"/>
    <property type="molecule type" value="Genomic_DNA"/>
</dbReference>
<keyword evidence="4 5" id="KW-0472">Membrane</keyword>
<dbReference type="SMART" id="SM01079">
    <property type="entry name" value="CHASE"/>
    <property type="match status" value="1"/>
</dbReference>
<evidence type="ECO:0000256" key="2">
    <source>
        <dbReference type="ARBA" id="ARBA00022692"/>
    </source>
</evidence>
<dbReference type="GO" id="GO:0003824">
    <property type="term" value="F:catalytic activity"/>
    <property type="evidence" value="ECO:0007669"/>
    <property type="project" value="UniProtKB-ARBA"/>
</dbReference>
<evidence type="ECO:0000313" key="10">
    <source>
        <dbReference type="Proteomes" id="UP000198548"/>
    </source>
</evidence>
<dbReference type="InterPro" id="IPR000160">
    <property type="entry name" value="GGDEF_dom"/>
</dbReference>
<keyword evidence="11" id="KW-1185">Reference proteome</keyword>
<dbReference type="AlphaFoldDB" id="A0A1H7TGL6"/>
<feature type="transmembrane region" description="Helical" evidence="5">
    <location>
        <begin position="5"/>
        <end position="22"/>
    </location>
</feature>
<dbReference type="RefSeq" id="WP_177165475.1">
    <property type="nucleotide sequence ID" value="NZ_BJUX01000015.1"/>
</dbReference>
<dbReference type="Pfam" id="PF03924">
    <property type="entry name" value="CHASE"/>
    <property type="match status" value="1"/>
</dbReference>
<feature type="transmembrane region" description="Helical" evidence="5">
    <location>
        <begin position="259"/>
        <end position="280"/>
    </location>
</feature>
<feature type="domain" description="GGDEF" evidence="7">
    <location>
        <begin position="313"/>
        <end position="446"/>
    </location>
</feature>
<sequence>MKKWVISFFIAFMAALILYIPVNDLHIEYNNQLYEEQRINTSERLNLIRDDIQARLDSSLFYADFFEMLVSQNPDISESELREYSAFIVERNPLVDSVSLAKDGIIHFVYPLEGNEEVIGFNLMEDPDRKRFLEEAINKRKAVAQGPIQALQGGTKIFNRKPVFIEKISTEVVWGFANVTIDFDDLISSSLLPDESHAFNYAIEIESKGAQPVIFGDADVFEADAVTASILLPENKWTIALVPSTGWNNNRSVHSIETVVFYFFILIIFFLVFIFVLQYYKKRELSRMDALTRLLNKKTFEISAKKVLKRSSKHNGLLLIDFNDFKSINDTHGHLIGDQVLTIAAERLIHCLKKEDLIGRIGGDEMMILIKDIDVQTLESIKDRVIQHIEKPILLNGNMISPSISVGQTLVSQWLPFEQLYDIVDKKMYRHKTIKKGGKPVSYRLSEQDS</sequence>
<evidence type="ECO:0000313" key="11">
    <source>
        <dbReference type="Proteomes" id="UP000321425"/>
    </source>
</evidence>
<dbReference type="STRING" id="426703.SAMN04488100_11230"/>
<feature type="domain" description="CHASE" evidence="6">
    <location>
        <begin position="105"/>
        <end position="191"/>
    </location>
</feature>
<evidence type="ECO:0000259" key="6">
    <source>
        <dbReference type="PROSITE" id="PS50839"/>
    </source>
</evidence>
<dbReference type="PANTHER" id="PTHR46663:SF2">
    <property type="entry name" value="GGDEF DOMAIN-CONTAINING PROTEIN"/>
    <property type="match status" value="1"/>
</dbReference>
<dbReference type="InterPro" id="IPR043128">
    <property type="entry name" value="Rev_trsase/Diguanyl_cyclase"/>
</dbReference>
<dbReference type="InterPro" id="IPR029787">
    <property type="entry name" value="Nucleotide_cyclase"/>
</dbReference>
<dbReference type="EMBL" id="FOBL01000012">
    <property type="protein sequence ID" value="SEL83639.1"/>
    <property type="molecule type" value="Genomic_DNA"/>
</dbReference>
<dbReference type="GO" id="GO:0007165">
    <property type="term" value="P:signal transduction"/>
    <property type="evidence" value="ECO:0007669"/>
    <property type="project" value="UniProtKB-ARBA"/>
</dbReference>
<dbReference type="GO" id="GO:0016020">
    <property type="term" value="C:membrane"/>
    <property type="evidence" value="ECO:0007669"/>
    <property type="project" value="UniProtKB-SubCell"/>
</dbReference>
<gene>
    <name evidence="8" type="ORF">APU01nite_14950</name>
    <name evidence="9" type="ORF">SAMN04488100_11230</name>
</gene>
<evidence type="ECO:0000256" key="5">
    <source>
        <dbReference type="SAM" id="Phobius"/>
    </source>
</evidence>
<evidence type="ECO:0000259" key="7">
    <source>
        <dbReference type="PROSITE" id="PS50887"/>
    </source>
</evidence>
<keyword evidence="2 5" id="KW-0812">Transmembrane</keyword>
<dbReference type="PROSITE" id="PS50839">
    <property type="entry name" value="CHASE"/>
    <property type="match status" value="1"/>
</dbReference>
<organism evidence="9 10">
    <name type="scientific">Alkalibacterium putridalgicola</name>
    <dbReference type="NCBI Taxonomy" id="426703"/>
    <lineage>
        <taxon>Bacteria</taxon>
        <taxon>Bacillati</taxon>
        <taxon>Bacillota</taxon>
        <taxon>Bacilli</taxon>
        <taxon>Lactobacillales</taxon>
        <taxon>Carnobacteriaceae</taxon>
        <taxon>Alkalibacterium</taxon>
    </lineage>
</organism>
<name>A0A1H7TGL6_9LACT</name>
<evidence type="ECO:0000313" key="8">
    <source>
        <dbReference type="EMBL" id="GEK89456.1"/>
    </source>
</evidence>
<protein>
    <submittedName>
        <fullName evidence="9">Diguanylate cyclase (GGDEF) domain-containing protein</fullName>
    </submittedName>
    <submittedName>
        <fullName evidence="8">Sensor domain-containing diguanylate cyclase</fullName>
    </submittedName>
</protein>
<evidence type="ECO:0000256" key="1">
    <source>
        <dbReference type="ARBA" id="ARBA00004370"/>
    </source>
</evidence>
<dbReference type="CDD" id="cd01949">
    <property type="entry name" value="GGDEF"/>
    <property type="match status" value="1"/>
</dbReference>
<dbReference type="NCBIfam" id="TIGR00254">
    <property type="entry name" value="GGDEF"/>
    <property type="match status" value="1"/>
</dbReference>
<dbReference type="Pfam" id="PF00990">
    <property type="entry name" value="GGDEF"/>
    <property type="match status" value="1"/>
</dbReference>
<dbReference type="PROSITE" id="PS50887">
    <property type="entry name" value="GGDEF"/>
    <property type="match status" value="1"/>
</dbReference>
<reference evidence="9 10" key="1">
    <citation type="submission" date="2016-10" db="EMBL/GenBank/DDBJ databases">
        <authorList>
            <person name="de Groot N.N."/>
        </authorList>
    </citation>
    <scope>NUCLEOTIDE SEQUENCE [LARGE SCALE GENOMIC DNA]</scope>
    <source>
        <strain evidence="9 10">DSM 19182</strain>
    </source>
</reference>
<evidence type="ECO:0000256" key="3">
    <source>
        <dbReference type="ARBA" id="ARBA00022989"/>
    </source>
</evidence>